<keyword evidence="4" id="KW-0805">Transcription regulation</keyword>
<organism evidence="9 10">
    <name type="scientific">Sarocladium strictum</name>
    <name type="common">Black bundle disease fungus</name>
    <name type="synonym">Acremonium strictum</name>
    <dbReference type="NCBI Taxonomy" id="5046"/>
    <lineage>
        <taxon>Eukaryota</taxon>
        <taxon>Fungi</taxon>
        <taxon>Dikarya</taxon>
        <taxon>Ascomycota</taxon>
        <taxon>Pezizomycotina</taxon>
        <taxon>Sordariomycetes</taxon>
        <taxon>Hypocreomycetidae</taxon>
        <taxon>Hypocreales</taxon>
        <taxon>Sarocladiaceae</taxon>
        <taxon>Sarocladium</taxon>
    </lineage>
</organism>
<keyword evidence="10" id="KW-1185">Reference proteome</keyword>
<evidence type="ECO:0000256" key="3">
    <source>
        <dbReference type="ARBA" id="ARBA00022679"/>
    </source>
</evidence>
<evidence type="ECO:0000256" key="1">
    <source>
        <dbReference type="ARBA" id="ARBA00000900"/>
    </source>
</evidence>
<evidence type="ECO:0000256" key="2">
    <source>
        <dbReference type="ARBA" id="ARBA00012483"/>
    </source>
</evidence>
<dbReference type="GO" id="GO:0006513">
    <property type="term" value="P:protein monoubiquitination"/>
    <property type="evidence" value="ECO:0007669"/>
    <property type="project" value="TreeGrafter"/>
</dbReference>
<sequence length="338" mass="38736">MDDETAGPPSPSLHAQIRQRTLEQLPSTHACVICLDEVHEPCEAAPCRHANFDYVCLLQWLARTPRCPLCVQAITGVKHHVDGREVTTAVHPPEPEARPTPTPTQNDLFLDPYRLRSTRDRDARQRRRPARPRPYTRAPADSGLEGRRRVYQQGLYSKHVGSNRMSLYRELTPALFNTDPQLVSRARTFLRRELQVFPFLTSRDEADESTTDRRRADNAEFLLEYIIAVLKSVDLVGGRAEDLVADFLGREHTRLFLHELRAWLRSPYEKLEDWDRAVQYADPPGPSTSASAGPSRPRGRWRGRGDSWRPSDRDRRKDGRRVQRGLARESPGREQGAR</sequence>
<evidence type="ECO:0000313" key="10">
    <source>
        <dbReference type="Proteomes" id="UP001175261"/>
    </source>
</evidence>
<keyword evidence="6" id="KW-0863">Zinc-finger</keyword>
<dbReference type="GO" id="GO:0061630">
    <property type="term" value="F:ubiquitin protein ligase activity"/>
    <property type="evidence" value="ECO:0007669"/>
    <property type="project" value="UniProtKB-EC"/>
</dbReference>
<keyword evidence="5" id="KW-0804">Transcription</keyword>
<reference evidence="9" key="1">
    <citation type="submission" date="2022-10" db="EMBL/GenBank/DDBJ databases">
        <title>Determination and structural analysis of whole genome sequence of Sarocladium strictum F4-1.</title>
        <authorList>
            <person name="Hu L."/>
            <person name="Jiang Y."/>
        </authorList>
    </citation>
    <scope>NUCLEOTIDE SEQUENCE</scope>
    <source>
        <strain evidence="9">F4-1</strain>
    </source>
</reference>
<accession>A0AA39GCV1</accession>
<keyword evidence="3" id="KW-0808">Transferase</keyword>
<proteinExistence type="predicted"/>
<keyword evidence="6" id="KW-0862">Zinc</keyword>
<feature type="region of interest" description="Disordered" evidence="7">
    <location>
        <begin position="89"/>
        <end position="144"/>
    </location>
</feature>
<dbReference type="PANTHER" id="PTHR46077:SF1">
    <property type="entry name" value="TOP1 BINDING ARGININE_SERINE RICH PROTEIN, E3 UBIQUITIN LIGASE"/>
    <property type="match status" value="1"/>
</dbReference>
<dbReference type="Proteomes" id="UP001175261">
    <property type="component" value="Unassembled WGS sequence"/>
</dbReference>
<evidence type="ECO:0000259" key="8">
    <source>
        <dbReference type="PROSITE" id="PS50089"/>
    </source>
</evidence>
<dbReference type="GO" id="GO:0000209">
    <property type="term" value="P:protein polyubiquitination"/>
    <property type="evidence" value="ECO:0007669"/>
    <property type="project" value="TreeGrafter"/>
</dbReference>
<comment type="catalytic activity">
    <reaction evidence="1">
        <text>S-ubiquitinyl-[E2 ubiquitin-conjugating enzyme]-L-cysteine + [acceptor protein]-L-lysine = [E2 ubiquitin-conjugating enzyme]-L-cysteine + N(6)-ubiquitinyl-[acceptor protein]-L-lysine.</text>
        <dbReference type="EC" id="2.3.2.27"/>
    </reaction>
</comment>
<evidence type="ECO:0000313" key="9">
    <source>
        <dbReference type="EMBL" id="KAK0384599.1"/>
    </source>
</evidence>
<dbReference type="SMART" id="SM00184">
    <property type="entry name" value="RING"/>
    <property type="match status" value="1"/>
</dbReference>
<dbReference type="SUPFAM" id="SSF57850">
    <property type="entry name" value="RING/U-box"/>
    <property type="match status" value="1"/>
</dbReference>
<evidence type="ECO:0000256" key="7">
    <source>
        <dbReference type="SAM" id="MobiDB-lite"/>
    </source>
</evidence>
<gene>
    <name evidence="9" type="ORF">NLU13_8685</name>
</gene>
<dbReference type="Gene3D" id="3.30.40.10">
    <property type="entry name" value="Zinc/RING finger domain, C3HC4 (zinc finger)"/>
    <property type="match status" value="1"/>
</dbReference>
<comment type="caution">
    <text evidence="9">The sequence shown here is derived from an EMBL/GenBank/DDBJ whole genome shotgun (WGS) entry which is preliminary data.</text>
</comment>
<feature type="domain" description="RING-type" evidence="8">
    <location>
        <begin position="31"/>
        <end position="70"/>
    </location>
</feature>
<dbReference type="InterPro" id="IPR013083">
    <property type="entry name" value="Znf_RING/FYVE/PHD"/>
</dbReference>
<feature type="compositionally biased region" description="Basic and acidic residues" evidence="7">
    <location>
        <begin position="113"/>
        <end position="123"/>
    </location>
</feature>
<keyword evidence="6" id="KW-0479">Metal-binding</keyword>
<evidence type="ECO:0000256" key="5">
    <source>
        <dbReference type="ARBA" id="ARBA00023163"/>
    </source>
</evidence>
<dbReference type="EC" id="2.3.2.27" evidence="2"/>
<dbReference type="PANTHER" id="PTHR46077">
    <property type="entry name" value="E3 UBIQUITIN-PROTEIN LIGASE TOPORS"/>
    <property type="match status" value="1"/>
</dbReference>
<dbReference type="InterPro" id="IPR001841">
    <property type="entry name" value="Znf_RING"/>
</dbReference>
<dbReference type="EMBL" id="JAPDFR010000008">
    <property type="protein sequence ID" value="KAK0384599.1"/>
    <property type="molecule type" value="Genomic_DNA"/>
</dbReference>
<dbReference type="PROSITE" id="PS50089">
    <property type="entry name" value="ZF_RING_2"/>
    <property type="match status" value="1"/>
</dbReference>
<protein>
    <recommendedName>
        <fullName evidence="2">RING-type E3 ubiquitin transferase</fullName>
        <ecNumber evidence="2">2.3.2.27</ecNumber>
    </recommendedName>
</protein>
<feature type="compositionally biased region" description="Basic and acidic residues" evidence="7">
    <location>
        <begin position="303"/>
        <end position="338"/>
    </location>
</feature>
<evidence type="ECO:0000256" key="4">
    <source>
        <dbReference type="ARBA" id="ARBA00023015"/>
    </source>
</evidence>
<evidence type="ECO:0000256" key="6">
    <source>
        <dbReference type="PROSITE-ProRule" id="PRU00175"/>
    </source>
</evidence>
<name>A0AA39GCV1_SARSR</name>
<feature type="compositionally biased region" description="Low complexity" evidence="7">
    <location>
        <begin position="287"/>
        <end position="296"/>
    </location>
</feature>
<feature type="region of interest" description="Disordered" evidence="7">
    <location>
        <begin position="279"/>
        <end position="338"/>
    </location>
</feature>
<dbReference type="Pfam" id="PF13639">
    <property type="entry name" value="zf-RING_2"/>
    <property type="match status" value="1"/>
</dbReference>
<dbReference type="AlphaFoldDB" id="A0AA39GCV1"/>
<dbReference type="GO" id="GO:0008270">
    <property type="term" value="F:zinc ion binding"/>
    <property type="evidence" value="ECO:0007669"/>
    <property type="project" value="UniProtKB-KW"/>
</dbReference>